<dbReference type="InterPro" id="IPR027961">
    <property type="entry name" value="DUF4442"/>
</dbReference>
<keyword evidence="2" id="KW-1185">Reference proteome</keyword>
<dbReference type="EMBL" id="LNYK01000001">
    <property type="protein sequence ID" value="KTD23326.1"/>
    <property type="molecule type" value="Genomic_DNA"/>
</dbReference>
<dbReference type="PATRIC" id="fig|45068.5.peg.221"/>
<dbReference type="STRING" id="45068.Llon_0211"/>
<proteinExistence type="predicted"/>
<dbReference type="InterPro" id="IPR029069">
    <property type="entry name" value="HotDog_dom_sf"/>
</dbReference>
<dbReference type="AlphaFoldDB" id="A0A0W0VTB7"/>
<organism evidence="1 2">
    <name type="scientific">Legionella londiniensis</name>
    <dbReference type="NCBI Taxonomy" id="45068"/>
    <lineage>
        <taxon>Bacteria</taxon>
        <taxon>Pseudomonadati</taxon>
        <taxon>Pseudomonadota</taxon>
        <taxon>Gammaproteobacteria</taxon>
        <taxon>Legionellales</taxon>
        <taxon>Legionellaceae</taxon>
        <taxon>Legionella</taxon>
    </lineage>
</organism>
<reference evidence="1 2" key="1">
    <citation type="submission" date="2015-11" db="EMBL/GenBank/DDBJ databases">
        <title>Genomic analysis of 38 Legionella species identifies large and diverse effector repertoires.</title>
        <authorList>
            <person name="Burstein D."/>
            <person name="Amaro F."/>
            <person name="Zusman T."/>
            <person name="Lifshitz Z."/>
            <person name="Cohen O."/>
            <person name="Gilbert J.A."/>
            <person name="Pupko T."/>
            <person name="Shuman H.A."/>
            <person name="Segal G."/>
        </authorList>
    </citation>
    <scope>NUCLEOTIDE SEQUENCE [LARGE SCALE GENOMIC DNA]</scope>
    <source>
        <strain evidence="1 2">ATCC 49505</strain>
    </source>
</reference>
<name>A0A0W0VTB7_9GAMM</name>
<dbReference type="OrthoDB" id="9813017at2"/>
<sequence length="156" mass="18053">MTTLGRLKFFLWYFSRFKVPLIGYLKLQLLTLTDSEAVVRLRLKRRSKNHLNSMYFGALAIGADVAGGLHGFYHAKKNQVSISLAFKSFHASFLKRPESDVYFVCRMGETIRDMILHSRESKQRVNQAIEVKAFTHYFQEPEEVAQFCLELSIKAL</sequence>
<evidence type="ECO:0000313" key="2">
    <source>
        <dbReference type="Proteomes" id="UP000054997"/>
    </source>
</evidence>
<accession>A0A0W0VTB7</accession>
<comment type="caution">
    <text evidence="1">The sequence shown here is derived from an EMBL/GenBank/DDBJ whole genome shotgun (WGS) entry which is preliminary data.</text>
</comment>
<protein>
    <submittedName>
        <fullName evidence="1">Aromatic compounds catabolism</fullName>
    </submittedName>
</protein>
<dbReference type="Gene3D" id="3.10.129.10">
    <property type="entry name" value="Hotdog Thioesterase"/>
    <property type="match status" value="1"/>
</dbReference>
<dbReference type="Proteomes" id="UP000054997">
    <property type="component" value="Unassembled WGS sequence"/>
</dbReference>
<dbReference type="SUPFAM" id="SSF54637">
    <property type="entry name" value="Thioesterase/thiol ester dehydrase-isomerase"/>
    <property type="match status" value="1"/>
</dbReference>
<dbReference type="Pfam" id="PF14539">
    <property type="entry name" value="DUF4442"/>
    <property type="match status" value="1"/>
</dbReference>
<dbReference type="RefSeq" id="WP_058528222.1">
    <property type="nucleotide sequence ID" value="NZ_CAAAHZ010000013.1"/>
</dbReference>
<evidence type="ECO:0000313" key="1">
    <source>
        <dbReference type="EMBL" id="KTD23326.1"/>
    </source>
</evidence>
<gene>
    <name evidence="1" type="ORF">Llon_0211</name>
</gene>